<evidence type="ECO:0000256" key="1">
    <source>
        <dbReference type="SAM" id="MobiDB-lite"/>
    </source>
</evidence>
<feature type="region of interest" description="Disordered" evidence="1">
    <location>
        <begin position="1"/>
        <end position="38"/>
    </location>
</feature>
<dbReference type="AlphaFoldDB" id="A0A2I0KBA9"/>
<organism evidence="2 3">
    <name type="scientific">Punica granatum</name>
    <name type="common">Pomegranate</name>
    <dbReference type="NCBI Taxonomy" id="22663"/>
    <lineage>
        <taxon>Eukaryota</taxon>
        <taxon>Viridiplantae</taxon>
        <taxon>Streptophyta</taxon>
        <taxon>Embryophyta</taxon>
        <taxon>Tracheophyta</taxon>
        <taxon>Spermatophyta</taxon>
        <taxon>Magnoliopsida</taxon>
        <taxon>eudicotyledons</taxon>
        <taxon>Gunneridae</taxon>
        <taxon>Pentapetalae</taxon>
        <taxon>rosids</taxon>
        <taxon>malvids</taxon>
        <taxon>Myrtales</taxon>
        <taxon>Lythraceae</taxon>
        <taxon>Punica</taxon>
    </lineage>
</organism>
<sequence length="106" mass="11658">MRHFRETTTLVKSVSPSGVGAHQRGPHLGMKSSTKSEGTNNYIQGVDLSMSPLTPKIELENKINLGRAFGILSAASILRDQVSWLGFTLGYNLTKEVFGNPKKRKE</sequence>
<keyword evidence="3" id="KW-1185">Reference proteome</keyword>
<name>A0A2I0KBA9_PUNGR</name>
<evidence type="ECO:0000313" key="3">
    <source>
        <dbReference type="Proteomes" id="UP000233551"/>
    </source>
</evidence>
<feature type="compositionally biased region" description="Polar residues" evidence="1">
    <location>
        <begin position="7"/>
        <end position="16"/>
    </location>
</feature>
<dbReference type="EMBL" id="PGOL01000727">
    <property type="protein sequence ID" value="PKI65808.1"/>
    <property type="molecule type" value="Genomic_DNA"/>
</dbReference>
<protein>
    <submittedName>
        <fullName evidence="2">Uncharacterized protein</fullName>
    </submittedName>
</protein>
<accession>A0A2I0KBA9</accession>
<comment type="caution">
    <text evidence="2">The sequence shown here is derived from an EMBL/GenBank/DDBJ whole genome shotgun (WGS) entry which is preliminary data.</text>
</comment>
<dbReference type="Proteomes" id="UP000233551">
    <property type="component" value="Unassembled WGS sequence"/>
</dbReference>
<gene>
    <name evidence="2" type="ORF">CRG98_013792</name>
</gene>
<proteinExistence type="predicted"/>
<reference evidence="2 3" key="1">
    <citation type="submission" date="2017-11" db="EMBL/GenBank/DDBJ databases">
        <title>De-novo sequencing of pomegranate (Punica granatum L.) genome.</title>
        <authorList>
            <person name="Akparov Z."/>
            <person name="Amiraslanov A."/>
            <person name="Hajiyeva S."/>
            <person name="Abbasov M."/>
            <person name="Kaur K."/>
            <person name="Hamwieh A."/>
            <person name="Solovyev V."/>
            <person name="Salamov A."/>
            <person name="Braich B."/>
            <person name="Kosarev P."/>
            <person name="Mahmoud A."/>
            <person name="Hajiyev E."/>
            <person name="Babayeva S."/>
            <person name="Izzatullayeva V."/>
            <person name="Mammadov A."/>
            <person name="Mammadov A."/>
            <person name="Sharifova S."/>
            <person name="Ojaghi J."/>
            <person name="Eynullazada K."/>
            <person name="Bayramov B."/>
            <person name="Abdulazimova A."/>
            <person name="Shahmuradov I."/>
        </authorList>
    </citation>
    <scope>NUCLEOTIDE SEQUENCE [LARGE SCALE GENOMIC DNA]</scope>
    <source>
        <strain evidence="3">cv. AG2017</strain>
        <tissue evidence="2">Leaf</tissue>
    </source>
</reference>
<evidence type="ECO:0000313" key="2">
    <source>
        <dbReference type="EMBL" id="PKI65808.1"/>
    </source>
</evidence>